<feature type="region of interest" description="Disordered" evidence="1">
    <location>
        <begin position="112"/>
        <end position="137"/>
    </location>
</feature>
<feature type="region of interest" description="Disordered" evidence="1">
    <location>
        <begin position="1"/>
        <end position="73"/>
    </location>
</feature>
<gene>
    <name evidence="2" type="ORF">ACE1CA_29060</name>
</gene>
<evidence type="ECO:0000256" key="1">
    <source>
        <dbReference type="SAM" id="MobiDB-lite"/>
    </source>
</evidence>
<feature type="compositionally biased region" description="Polar residues" evidence="1">
    <location>
        <begin position="9"/>
        <end position="23"/>
    </location>
</feature>
<dbReference type="InterPro" id="IPR048028">
    <property type="entry name" value="Psb34-like"/>
</dbReference>
<reference evidence="2 3" key="1">
    <citation type="submission" date="2024-09" db="EMBL/GenBank/DDBJ databases">
        <title>Floridaenema gen nov. (Aerosakkonemataceae, Aerosakkonematales ord. nov., Cyanobacteria) from benthic tropical and subtropical fresh waters, with the description of four new species.</title>
        <authorList>
            <person name="Moretto J.A."/>
            <person name="Berthold D.E."/>
            <person name="Lefler F.W."/>
            <person name="Huang I.-S."/>
            <person name="Laughinghouse H. IV."/>
        </authorList>
    </citation>
    <scope>NUCLEOTIDE SEQUENCE [LARGE SCALE GENOMIC DNA]</scope>
    <source>
        <strain evidence="2 3">BLCC-F167</strain>
    </source>
</reference>
<dbReference type="Proteomes" id="UP001576780">
    <property type="component" value="Unassembled WGS sequence"/>
</dbReference>
<proteinExistence type="predicted"/>
<comment type="caution">
    <text evidence="2">The sequence shown here is derived from an EMBL/GenBank/DDBJ whole genome shotgun (WGS) entry which is preliminary data.</text>
</comment>
<organism evidence="2 3">
    <name type="scientific">Floridaenema evergladense BLCC-F167</name>
    <dbReference type="NCBI Taxonomy" id="3153639"/>
    <lineage>
        <taxon>Bacteria</taxon>
        <taxon>Bacillati</taxon>
        <taxon>Cyanobacteriota</taxon>
        <taxon>Cyanophyceae</taxon>
        <taxon>Oscillatoriophycideae</taxon>
        <taxon>Aerosakkonematales</taxon>
        <taxon>Aerosakkonemataceae</taxon>
        <taxon>Floridanema</taxon>
        <taxon>Floridanema evergladense</taxon>
    </lineage>
</organism>
<feature type="compositionally biased region" description="Basic and acidic residues" evidence="1">
    <location>
        <begin position="119"/>
        <end position="131"/>
    </location>
</feature>
<feature type="compositionally biased region" description="Polar residues" evidence="1">
    <location>
        <begin position="57"/>
        <end position="73"/>
    </location>
</feature>
<name>A0ABV4WTX4_9CYAN</name>
<protein>
    <submittedName>
        <fullName evidence="2">Uncharacterized protein</fullName>
    </submittedName>
</protein>
<keyword evidence="3" id="KW-1185">Reference proteome</keyword>
<dbReference type="Pfam" id="PF26394">
    <property type="entry name" value="Psb34"/>
    <property type="match status" value="1"/>
</dbReference>
<accession>A0ABV4WTX4</accession>
<evidence type="ECO:0000313" key="3">
    <source>
        <dbReference type="Proteomes" id="UP001576780"/>
    </source>
</evidence>
<sequence>MNEQDKTPHFTTDTSDRVQSNNYDPHITPAETAARQEREGDTFKTTPSKGREAEAGTNDQTDSGSINTTSGYTVDQEGLINNYAIEPEMYINEPGDLREKEAELTAERAQEIQNLSEDEQGKLTMEDDLRHRGQGIL</sequence>
<dbReference type="RefSeq" id="WP_413280869.1">
    <property type="nucleotide sequence ID" value="NZ_JBHFNT010000255.1"/>
</dbReference>
<dbReference type="EMBL" id="JBHFNT010000255">
    <property type="protein sequence ID" value="MFB2838559.1"/>
    <property type="molecule type" value="Genomic_DNA"/>
</dbReference>
<evidence type="ECO:0000313" key="2">
    <source>
        <dbReference type="EMBL" id="MFB2838559.1"/>
    </source>
</evidence>